<accession>A0A1C7D7L3</accession>
<dbReference type="STRING" id="645517.A6F65_01001"/>
<dbReference type="SUPFAM" id="SSF53254">
    <property type="entry name" value="Phosphoglycerate mutase-like"/>
    <property type="match status" value="1"/>
</dbReference>
<name>A0A1C7D7L3_9SPHN</name>
<gene>
    <name evidence="1" type="ORF">A6F65_01001</name>
</gene>
<dbReference type="Pfam" id="PF00300">
    <property type="entry name" value="His_Phos_1"/>
    <property type="match status" value="1"/>
</dbReference>
<dbReference type="CDD" id="cd07067">
    <property type="entry name" value="HP_PGM_like"/>
    <property type="match status" value="1"/>
</dbReference>
<evidence type="ECO:0000313" key="2">
    <source>
        <dbReference type="Proteomes" id="UP000092698"/>
    </source>
</evidence>
<dbReference type="InterPro" id="IPR029033">
    <property type="entry name" value="His_PPase_superfam"/>
</dbReference>
<organism evidence="1 2">
    <name type="scientific">Paraurantiacibacter namhicola</name>
    <dbReference type="NCBI Taxonomy" id="645517"/>
    <lineage>
        <taxon>Bacteria</taxon>
        <taxon>Pseudomonadati</taxon>
        <taxon>Pseudomonadota</taxon>
        <taxon>Alphaproteobacteria</taxon>
        <taxon>Sphingomonadales</taxon>
        <taxon>Erythrobacteraceae</taxon>
        <taxon>Paraurantiacibacter</taxon>
    </lineage>
</organism>
<dbReference type="AlphaFoldDB" id="A0A1C7D7L3"/>
<dbReference type="GO" id="GO:0016791">
    <property type="term" value="F:phosphatase activity"/>
    <property type="evidence" value="ECO:0007669"/>
    <property type="project" value="TreeGrafter"/>
</dbReference>
<protein>
    <submittedName>
        <fullName evidence="1">Bifunctional RNase H/acid phosphatase</fullName>
    </submittedName>
</protein>
<dbReference type="InterPro" id="IPR050275">
    <property type="entry name" value="PGM_Phosphatase"/>
</dbReference>
<sequence length="154" mass="16959">MIGYHLSRLDVEFDRVLVSPLGRCQQTVSEIRKCGVFPEPEPDECLAEVSLGSWDGLTNFDIVNQSPDLLEGTSAFDWYFRSPDGESYEAAYARASKWLDKQSGTVLAVSHGLVGRLIRGAYLGLTQVETLSLPVPQDIVWHLSNGEIGAMTVV</sequence>
<evidence type="ECO:0000313" key="1">
    <source>
        <dbReference type="EMBL" id="ANU07311.1"/>
    </source>
</evidence>
<dbReference type="Gene3D" id="3.40.50.1240">
    <property type="entry name" value="Phosphoglycerate mutase-like"/>
    <property type="match status" value="1"/>
</dbReference>
<dbReference type="PIRSF" id="PIRSF000709">
    <property type="entry name" value="6PFK_2-Ptase"/>
    <property type="match status" value="1"/>
</dbReference>
<reference evidence="1 2" key="1">
    <citation type="submission" date="2016-07" db="EMBL/GenBank/DDBJ databases">
        <title>Complete genome sequence of Altererythrobacter namhicola JCM 16345T, containing esterase-encoding genes.</title>
        <authorList>
            <person name="Cheng H."/>
            <person name="Wu Y.-H."/>
            <person name="Jian S.-L."/>
            <person name="Huo Y.-Y."/>
            <person name="Wang C.-S."/>
            <person name="Xu X.-W."/>
        </authorList>
    </citation>
    <scope>NUCLEOTIDE SEQUENCE [LARGE SCALE GENOMIC DNA]</scope>
    <source>
        <strain evidence="1 2">JCM 16345</strain>
    </source>
</reference>
<keyword evidence="2" id="KW-1185">Reference proteome</keyword>
<dbReference type="PANTHER" id="PTHR48100">
    <property type="entry name" value="BROAD-SPECIFICITY PHOSPHATASE YOR283W-RELATED"/>
    <property type="match status" value="1"/>
</dbReference>
<proteinExistence type="predicted"/>
<dbReference type="KEGG" id="anh:A6F65_01001"/>
<dbReference type="Proteomes" id="UP000092698">
    <property type="component" value="Chromosome"/>
</dbReference>
<dbReference type="InterPro" id="IPR013078">
    <property type="entry name" value="His_Pase_superF_clade-1"/>
</dbReference>
<dbReference type="EMBL" id="CP016545">
    <property type="protein sequence ID" value="ANU07311.1"/>
    <property type="molecule type" value="Genomic_DNA"/>
</dbReference>